<dbReference type="SUPFAM" id="SSF82171">
    <property type="entry name" value="DPP6 N-terminal domain-like"/>
    <property type="match status" value="1"/>
</dbReference>
<dbReference type="OrthoDB" id="9809364at2"/>
<dbReference type="PRINTS" id="PR01021">
    <property type="entry name" value="OMPADOMAIN"/>
</dbReference>
<evidence type="ECO:0000313" key="8">
    <source>
        <dbReference type="Proteomes" id="UP000248688"/>
    </source>
</evidence>
<evidence type="ECO:0000256" key="1">
    <source>
        <dbReference type="ARBA" id="ARBA00004442"/>
    </source>
</evidence>
<dbReference type="PRINTS" id="PR01023">
    <property type="entry name" value="NAFLGMOTY"/>
</dbReference>
<feature type="chain" id="PRO_5016251768" evidence="5">
    <location>
        <begin position="20"/>
        <end position="636"/>
    </location>
</feature>
<dbReference type="Pfam" id="PF00691">
    <property type="entry name" value="OmpA"/>
    <property type="match status" value="1"/>
</dbReference>
<reference evidence="7 8" key="1">
    <citation type="submission" date="2018-06" db="EMBL/GenBank/DDBJ databases">
        <title>Echinicola strongylocentroti sp. nov., isolated from a sea urchin Strongylocentrotus intermedius.</title>
        <authorList>
            <person name="Bae S.S."/>
        </authorList>
    </citation>
    <scope>NUCLEOTIDE SEQUENCE [LARGE SCALE GENOMIC DNA]</scope>
    <source>
        <strain evidence="7 8">MEBiC08714</strain>
    </source>
</reference>
<keyword evidence="5" id="KW-0732">Signal</keyword>
<dbReference type="InterPro" id="IPR050330">
    <property type="entry name" value="Bact_OuterMem_StrucFunc"/>
</dbReference>
<sequence length="636" mass="71926">MRVAQIVFFFIFISSQALGQGFTSENRRAIKLYQEGEDLSMRRRYDQALEKYADAVNKDDGFLEAYKKWSQLLLKKGSVEEALQVASAGEMKSGSNPEFKADFSWLITSIYLKSGDFEAAVRKFSQSQGLYSSKVKSSSSFKAMNRKMAFIEEELTKKKSINKEKLPSPLNEFYLQYFPVLTADSKQLLFTKRDGVERMKHEDIFTSTWDGTSWSSPEALAHSINTVHNEGTCTISADGNILIYTSCDAPDSYGSCDLYIAYKVGGEWQEPMNMGDKVNSRYWDSQPSLSADGSILFFSSNRRGGFGGNDIYYAVRQRDNSWSDPVNVGETINTELDEVSPFIYFNNELLFFASNGHMGFGGMDLFNSKIKNAEFEQPVNLGYPINDHLDQLALFITAQQDYAYYTENSLKDGVLDRSYLYRFTFPEEIDLGERLIVTGGKVRNEKTGEPIVATLSLVDLENDSTLYEFRSEGDSGRFMMIYPDKASSGLYVEKKGFLPQIYNVEKDSLKDIKDMEIGLKPVAHGEEFLFENVFFDFDKADLKPSSKSSLLRLKKFLDENPDVHIVIEGHTDNVGEGSYNQELSLRRATSVQRYLLDQGIASERLAVAGFGDTKPLMSNETALGRSKNRRIEIVID</sequence>
<evidence type="ECO:0000256" key="4">
    <source>
        <dbReference type="PROSITE-ProRule" id="PRU00473"/>
    </source>
</evidence>
<dbReference type="PROSITE" id="PS51123">
    <property type="entry name" value="OMPA_2"/>
    <property type="match status" value="1"/>
</dbReference>
<dbReference type="InterPro" id="IPR011990">
    <property type="entry name" value="TPR-like_helical_dom_sf"/>
</dbReference>
<dbReference type="InterPro" id="IPR011659">
    <property type="entry name" value="WD40"/>
</dbReference>
<feature type="domain" description="OmpA-like" evidence="6">
    <location>
        <begin position="522"/>
        <end position="636"/>
    </location>
</feature>
<evidence type="ECO:0000259" key="6">
    <source>
        <dbReference type="PROSITE" id="PS51123"/>
    </source>
</evidence>
<dbReference type="InterPro" id="IPR006665">
    <property type="entry name" value="OmpA-like"/>
</dbReference>
<dbReference type="PANTHER" id="PTHR30329">
    <property type="entry name" value="STATOR ELEMENT OF FLAGELLAR MOTOR COMPLEX"/>
    <property type="match status" value="1"/>
</dbReference>
<dbReference type="SUPFAM" id="SSF48452">
    <property type="entry name" value="TPR-like"/>
    <property type="match status" value="1"/>
</dbReference>
<dbReference type="InterPro" id="IPR006664">
    <property type="entry name" value="OMP_bac"/>
</dbReference>
<dbReference type="Proteomes" id="UP000248688">
    <property type="component" value="Chromosome"/>
</dbReference>
<dbReference type="GO" id="GO:0009279">
    <property type="term" value="C:cell outer membrane"/>
    <property type="evidence" value="ECO:0007669"/>
    <property type="project" value="UniProtKB-SubCell"/>
</dbReference>
<keyword evidence="3" id="KW-0998">Cell outer membrane</keyword>
<dbReference type="Pfam" id="PF07676">
    <property type="entry name" value="PD40"/>
    <property type="match status" value="2"/>
</dbReference>
<dbReference type="Gene3D" id="2.120.10.30">
    <property type="entry name" value="TolB, C-terminal domain"/>
    <property type="match status" value="1"/>
</dbReference>
<dbReference type="InterPro" id="IPR036737">
    <property type="entry name" value="OmpA-like_sf"/>
</dbReference>
<keyword evidence="2 4" id="KW-0472">Membrane</keyword>
<name>A0A2Z4IGF1_9BACT</name>
<dbReference type="RefSeq" id="WP_112783165.1">
    <property type="nucleotide sequence ID" value="NZ_CP030041.1"/>
</dbReference>
<evidence type="ECO:0000256" key="3">
    <source>
        <dbReference type="ARBA" id="ARBA00023237"/>
    </source>
</evidence>
<dbReference type="SUPFAM" id="SSF103088">
    <property type="entry name" value="OmpA-like"/>
    <property type="match status" value="1"/>
</dbReference>
<dbReference type="CDD" id="cd07185">
    <property type="entry name" value="OmpA_C-like"/>
    <property type="match status" value="1"/>
</dbReference>
<dbReference type="EMBL" id="CP030041">
    <property type="protein sequence ID" value="AWW29767.1"/>
    <property type="molecule type" value="Genomic_DNA"/>
</dbReference>
<protein>
    <submittedName>
        <fullName evidence="7">OmpA family protein</fullName>
    </submittedName>
</protein>
<gene>
    <name evidence="7" type="ORF">DN752_06335</name>
</gene>
<evidence type="ECO:0000256" key="2">
    <source>
        <dbReference type="ARBA" id="ARBA00023136"/>
    </source>
</evidence>
<evidence type="ECO:0000313" key="7">
    <source>
        <dbReference type="EMBL" id="AWW29767.1"/>
    </source>
</evidence>
<dbReference type="Gene3D" id="3.30.1330.60">
    <property type="entry name" value="OmpA-like domain"/>
    <property type="match status" value="1"/>
</dbReference>
<proteinExistence type="predicted"/>
<dbReference type="Gene3D" id="1.25.40.10">
    <property type="entry name" value="Tetratricopeptide repeat domain"/>
    <property type="match status" value="1"/>
</dbReference>
<evidence type="ECO:0000256" key="5">
    <source>
        <dbReference type="SAM" id="SignalP"/>
    </source>
</evidence>
<dbReference type="InterPro" id="IPR011042">
    <property type="entry name" value="6-blade_b-propeller_TolB-like"/>
</dbReference>
<feature type="signal peptide" evidence="5">
    <location>
        <begin position="1"/>
        <end position="19"/>
    </location>
</feature>
<keyword evidence="8" id="KW-1185">Reference proteome</keyword>
<dbReference type="KEGG" id="est:DN752_06335"/>
<dbReference type="PANTHER" id="PTHR30329:SF21">
    <property type="entry name" value="LIPOPROTEIN YIAD-RELATED"/>
    <property type="match status" value="1"/>
</dbReference>
<organism evidence="7 8">
    <name type="scientific">Echinicola strongylocentroti</name>
    <dbReference type="NCBI Taxonomy" id="1795355"/>
    <lineage>
        <taxon>Bacteria</taxon>
        <taxon>Pseudomonadati</taxon>
        <taxon>Bacteroidota</taxon>
        <taxon>Cytophagia</taxon>
        <taxon>Cytophagales</taxon>
        <taxon>Cyclobacteriaceae</taxon>
        <taxon>Echinicola</taxon>
    </lineage>
</organism>
<accession>A0A2Z4IGF1</accession>
<comment type="subcellular location">
    <subcellularLocation>
        <location evidence="1">Cell outer membrane</location>
    </subcellularLocation>
</comment>
<dbReference type="AlphaFoldDB" id="A0A2Z4IGF1"/>